<keyword evidence="9" id="KW-0496">Mitochondrion</keyword>
<keyword evidence="3 11" id="KW-0489">Methyltransferase</keyword>
<evidence type="ECO:0000256" key="1">
    <source>
        <dbReference type="ARBA" id="ARBA00004173"/>
    </source>
</evidence>
<accession>A0ABQ7SYY6</accession>
<gene>
    <name evidence="12" type="ORF">JD844_024939</name>
</gene>
<evidence type="ECO:0000256" key="3">
    <source>
        <dbReference type="ARBA" id="ARBA00022603"/>
    </source>
</evidence>
<dbReference type="SUPFAM" id="SSF53335">
    <property type="entry name" value="S-adenosyl-L-methionine-dependent methyltransferases"/>
    <property type="match status" value="1"/>
</dbReference>
<evidence type="ECO:0000313" key="12">
    <source>
        <dbReference type="EMBL" id="KAH0622545.1"/>
    </source>
</evidence>
<keyword evidence="4 11" id="KW-0808">Transferase</keyword>
<evidence type="ECO:0000256" key="8">
    <source>
        <dbReference type="ARBA" id="ARBA00023015"/>
    </source>
</evidence>
<protein>
    <recommendedName>
        <fullName evidence="11">rRNA adenine N(6)-methyltransferase</fullName>
        <ecNumber evidence="11">2.1.1.-</ecNumber>
    </recommendedName>
</protein>
<evidence type="ECO:0000256" key="6">
    <source>
        <dbReference type="ARBA" id="ARBA00022884"/>
    </source>
</evidence>
<keyword evidence="5 11" id="KW-0949">S-adenosyl-L-methionine</keyword>
<comment type="caution">
    <text evidence="12">The sequence shown here is derived from an EMBL/GenBank/DDBJ whole genome shotgun (WGS) entry which is preliminary data.</text>
</comment>
<dbReference type="Gene3D" id="3.40.50.150">
    <property type="entry name" value="Vaccinia Virus protein VP39"/>
    <property type="match status" value="1"/>
</dbReference>
<dbReference type="PANTHER" id="PTHR11727:SF13">
    <property type="entry name" value="DIMETHYLADENOSINE TRANSFERASE 2, MITOCHONDRIAL"/>
    <property type="match status" value="1"/>
</dbReference>
<evidence type="ECO:0000256" key="5">
    <source>
        <dbReference type="ARBA" id="ARBA00022691"/>
    </source>
</evidence>
<reference evidence="12 13" key="1">
    <citation type="journal article" date="2022" name="Gigascience">
        <title>A chromosome-level genome assembly and annotation of the desert horned lizard, Phrynosoma platyrhinos, provides insight into chromosomal rearrangements among reptiles.</title>
        <authorList>
            <person name="Koochekian N."/>
            <person name="Ascanio A."/>
            <person name="Farleigh K."/>
            <person name="Card D.C."/>
            <person name="Schield D.R."/>
            <person name="Castoe T.A."/>
            <person name="Jezkova T."/>
        </authorList>
    </citation>
    <scope>NUCLEOTIDE SEQUENCE [LARGE SCALE GENOMIC DNA]</scope>
    <source>
        <strain evidence="12">NK-2021</strain>
    </source>
</reference>
<sequence>MLKAVAAAVVLGPPGLSRRGLADGCRGWGKVLEIPAAADTARLVAEKVRAPPPLRRFVACPELARRVASRLGNGRGSDWEEALLVECEPDGRLEVVHCDFFRLDPMNSGSMKSPVMYSEKLFENLGIPATAWTAGVPLKVVGIVPQKRERNILWKLIYSLYERSSIYKYGRIELNLFVSEKEYKTLVAKPEEIRIYQALSVLWQTACDIQLLHMLLQNDHLCLVRMTPRKDLFTDNLTTVNSNIFIVMVKQCLAKGKTKLIDKLNLWSCESGKKLLRQLEIPENITTGSLYPEQYRCLFELMEQSNEFDQSWLYDDDCLEDNMGINI</sequence>
<evidence type="ECO:0000256" key="10">
    <source>
        <dbReference type="ARBA" id="ARBA00023163"/>
    </source>
</evidence>
<dbReference type="InterPro" id="IPR029063">
    <property type="entry name" value="SAM-dependent_MTases_sf"/>
</dbReference>
<comment type="subcellular location">
    <subcellularLocation>
        <location evidence="1">Mitochondrion</location>
    </subcellularLocation>
</comment>
<dbReference type="InterPro" id="IPR001737">
    <property type="entry name" value="KsgA/Erm"/>
</dbReference>
<keyword evidence="6" id="KW-0694">RNA-binding</keyword>
<keyword evidence="13" id="KW-1185">Reference proteome</keyword>
<dbReference type="EMBL" id="JAIPUX010003289">
    <property type="protein sequence ID" value="KAH0622545.1"/>
    <property type="molecule type" value="Genomic_DNA"/>
</dbReference>
<dbReference type="EC" id="2.1.1.-" evidence="11"/>
<evidence type="ECO:0000256" key="4">
    <source>
        <dbReference type="ARBA" id="ARBA00022679"/>
    </source>
</evidence>
<dbReference type="PANTHER" id="PTHR11727">
    <property type="entry name" value="DIMETHYLADENOSINE TRANSFERASE"/>
    <property type="match status" value="1"/>
</dbReference>
<keyword evidence="10" id="KW-0804">Transcription</keyword>
<evidence type="ECO:0000256" key="9">
    <source>
        <dbReference type="ARBA" id="ARBA00023128"/>
    </source>
</evidence>
<evidence type="ECO:0000256" key="11">
    <source>
        <dbReference type="RuleBase" id="RU362106"/>
    </source>
</evidence>
<dbReference type="Pfam" id="PF00398">
    <property type="entry name" value="RrnaAD"/>
    <property type="match status" value="1"/>
</dbReference>
<keyword evidence="8" id="KW-0805">Transcription regulation</keyword>
<keyword evidence="7" id="KW-0809">Transit peptide</keyword>
<keyword evidence="2 11" id="KW-0698">rRNA processing</keyword>
<evidence type="ECO:0000256" key="2">
    <source>
        <dbReference type="ARBA" id="ARBA00022552"/>
    </source>
</evidence>
<dbReference type="Proteomes" id="UP000826234">
    <property type="component" value="Unassembled WGS sequence"/>
</dbReference>
<organism evidence="12 13">
    <name type="scientific">Phrynosoma platyrhinos</name>
    <name type="common">Desert horned lizard</name>
    <dbReference type="NCBI Taxonomy" id="52577"/>
    <lineage>
        <taxon>Eukaryota</taxon>
        <taxon>Metazoa</taxon>
        <taxon>Chordata</taxon>
        <taxon>Craniata</taxon>
        <taxon>Vertebrata</taxon>
        <taxon>Euteleostomi</taxon>
        <taxon>Lepidosauria</taxon>
        <taxon>Squamata</taxon>
        <taxon>Bifurcata</taxon>
        <taxon>Unidentata</taxon>
        <taxon>Episquamata</taxon>
        <taxon>Toxicofera</taxon>
        <taxon>Iguania</taxon>
        <taxon>Phrynosomatidae</taxon>
        <taxon>Phrynosomatinae</taxon>
        <taxon>Phrynosoma</taxon>
    </lineage>
</organism>
<evidence type="ECO:0000313" key="13">
    <source>
        <dbReference type="Proteomes" id="UP000826234"/>
    </source>
</evidence>
<proteinExistence type="inferred from homology"/>
<comment type="similarity">
    <text evidence="11">Belongs to the class I-like SAM-binding methyltransferase superfamily. rRNA adenine N(6)-methyltransferase family.</text>
</comment>
<name>A0ABQ7SYY6_PHRPL</name>
<evidence type="ECO:0000256" key="7">
    <source>
        <dbReference type="ARBA" id="ARBA00022946"/>
    </source>
</evidence>